<reference evidence="2 3" key="1">
    <citation type="submission" date="2014-04" db="EMBL/GenBank/DDBJ databases">
        <authorList>
            <consortium name="DOE Joint Genome Institute"/>
            <person name="Kuo A."/>
            <person name="Kohler A."/>
            <person name="Costa M.D."/>
            <person name="Nagy L.G."/>
            <person name="Floudas D."/>
            <person name="Copeland A."/>
            <person name="Barry K.W."/>
            <person name="Cichocki N."/>
            <person name="Veneault-Fourrey C."/>
            <person name="LaButti K."/>
            <person name="Lindquist E.A."/>
            <person name="Lipzen A."/>
            <person name="Lundell T."/>
            <person name="Morin E."/>
            <person name="Murat C."/>
            <person name="Sun H."/>
            <person name="Tunlid A."/>
            <person name="Henrissat B."/>
            <person name="Grigoriev I.V."/>
            <person name="Hibbett D.S."/>
            <person name="Martin F."/>
            <person name="Nordberg H.P."/>
            <person name="Cantor M.N."/>
            <person name="Hua S.X."/>
        </authorList>
    </citation>
    <scope>NUCLEOTIDE SEQUENCE [LARGE SCALE GENOMIC DNA]</scope>
    <source>
        <strain evidence="2 3">441</strain>
    </source>
</reference>
<feature type="compositionally biased region" description="Polar residues" evidence="1">
    <location>
        <begin position="193"/>
        <end position="214"/>
    </location>
</feature>
<evidence type="ECO:0000313" key="2">
    <source>
        <dbReference type="EMBL" id="KIK22682.1"/>
    </source>
</evidence>
<sequence length="342" mass="37401">MSSAVYPVPNGLRNVLQITHNILATENVTVTQLWAMTLVPTSPPVSASVMLVAPQHRGHFSWFLIKSPIINFVRSLQPTPVEHDLRMLVLTWADRAKTVQFSVEGKTFVIFFCDPAMFWCFKCMVHCRDQVDRHRHHVPELNAKVLLDAFLDFKIPAEVPLGIRSTVLDAEVCEQHAHSSLHDPAKYHDKGVSASTDQGEVTASVYSQPQSPTSEGGGNHEDAERRLDTPQCQSTAMDDGAGTTGERAPGPIVSDMRPAADVLATHNSLHTSRSQSIVMGDNASGTSEPVQSAVDALLYLSADSPTNQWTDRCSQPLDPIDLGEGSTAGCDVTVRPKKRKFI</sequence>
<reference evidence="3" key="2">
    <citation type="submission" date="2015-01" db="EMBL/GenBank/DDBJ databases">
        <title>Evolutionary Origins and Diversification of the Mycorrhizal Mutualists.</title>
        <authorList>
            <consortium name="DOE Joint Genome Institute"/>
            <consortium name="Mycorrhizal Genomics Consortium"/>
            <person name="Kohler A."/>
            <person name="Kuo A."/>
            <person name="Nagy L.G."/>
            <person name="Floudas D."/>
            <person name="Copeland A."/>
            <person name="Barry K.W."/>
            <person name="Cichocki N."/>
            <person name="Veneault-Fourrey C."/>
            <person name="LaButti K."/>
            <person name="Lindquist E.A."/>
            <person name="Lipzen A."/>
            <person name="Lundell T."/>
            <person name="Morin E."/>
            <person name="Murat C."/>
            <person name="Riley R."/>
            <person name="Ohm R."/>
            <person name="Sun H."/>
            <person name="Tunlid A."/>
            <person name="Henrissat B."/>
            <person name="Grigoriev I.V."/>
            <person name="Hibbett D.S."/>
            <person name="Martin F."/>
        </authorList>
    </citation>
    <scope>NUCLEOTIDE SEQUENCE [LARGE SCALE GENOMIC DNA]</scope>
    <source>
        <strain evidence="3">441</strain>
    </source>
</reference>
<proteinExistence type="predicted"/>
<protein>
    <submittedName>
        <fullName evidence="2">Unplaced genomic scaffold scaffold_52, whole genome shotgun sequence</fullName>
    </submittedName>
</protein>
<evidence type="ECO:0000313" key="3">
    <source>
        <dbReference type="Proteomes" id="UP000054018"/>
    </source>
</evidence>
<dbReference type="OrthoDB" id="2685894at2759"/>
<dbReference type="Proteomes" id="UP000054018">
    <property type="component" value="Unassembled WGS sequence"/>
</dbReference>
<dbReference type="AlphaFoldDB" id="A0A0C9ZJM9"/>
<evidence type="ECO:0000256" key="1">
    <source>
        <dbReference type="SAM" id="MobiDB-lite"/>
    </source>
</evidence>
<organism evidence="2 3">
    <name type="scientific">Pisolithus microcarpus 441</name>
    <dbReference type="NCBI Taxonomy" id="765257"/>
    <lineage>
        <taxon>Eukaryota</taxon>
        <taxon>Fungi</taxon>
        <taxon>Dikarya</taxon>
        <taxon>Basidiomycota</taxon>
        <taxon>Agaricomycotina</taxon>
        <taxon>Agaricomycetes</taxon>
        <taxon>Agaricomycetidae</taxon>
        <taxon>Boletales</taxon>
        <taxon>Sclerodermatineae</taxon>
        <taxon>Pisolithaceae</taxon>
        <taxon>Pisolithus</taxon>
    </lineage>
</organism>
<name>A0A0C9ZJM9_9AGAM</name>
<feature type="region of interest" description="Disordered" evidence="1">
    <location>
        <begin position="179"/>
        <end position="252"/>
    </location>
</feature>
<dbReference type="EMBL" id="KN833736">
    <property type="protein sequence ID" value="KIK22682.1"/>
    <property type="molecule type" value="Genomic_DNA"/>
</dbReference>
<gene>
    <name evidence="2" type="ORF">PISMIDRAFT_11401</name>
</gene>
<feature type="compositionally biased region" description="Basic and acidic residues" evidence="1">
    <location>
        <begin position="179"/>
        <end position="191"/>
    </location>
</feature>
<accession>A0A0C9ZJM9</accession>
<feature type="compositionally biased region" description="Basic and acidic residues" evidence="1">
    <location>
        <begin position="218"/>
        <end position="228"/>
    </location>
</feature>
<keyword evidence="3" id="KW-1185">Reference proteome</keyword>
<dbReference type="HOGENOM" id="CLU_069870_0_0_1"/>